<dbReference type="PANTHER" id="PTHR32089:SF112">
    <property type="entry name" value="LYSOZYME-LIKE PROTEIN-RELATED"/>
    <property type="match status" value="1"/>
</dbReference>
<sequence length="488" mass="51812">MDVFRFGKIMAKLNAAFRSQAVIEFDLSGNVVWANENFLATIGYGLSEIVGRHHSMFVDETDRGAGYDAFWAALRAGEYQAAVFKRIAKDKREIWLQASYNPLIGRNGKPYGVIKFATDVTRQEVKRADADGKLSALDRAQGIIEFDVGGTVLAANANFLAVVGYGLGEIVGRHHSLFMPAEERDGRDYELFWQTLRSGRFQAAEYRRIARDGHDIYLQASYNPVFDAAGRLVKVVKFATDVTAAVNERMRRAELQGEIDRVATAVSDTARQAETAAKAARDASDNTQSVSAGAEELASSVGEISQQVARALQVTRNAVEQANATSGVITGLAAAAQRIGDVVTLISGIASQTNLLALNATIEAARAGQAGRGFAVVASEVKALASQSARATEEIRDQIGQMQSAAQEAAAAITGIAGTIGHVNEISGAISAAVEEQSAVAQEISTSMQAMSGAVTEIGAAMEQIAGTTQALDAATRQVREAAFQMAA</sequence>
<dbReference type="OrthoDB" id="9797364at2"/>
<dbReference type="GO" id="GO:0016020">
    <property type="term" value="C:membrane"/>
    <property type="evidence" value="ECO:0007669"/>
    <property type="project" value="InterPro"/>
</dbReference>
<evidence type="ECO:0000256" key="2">
    <source>
        <dbReference type="ARBA" id="ARBA00029447"/>
    </source>
</evidence>
<organism evidence="7 8">
    <name type="scientific">Methylobacterium platani</name>
    <dbReference type="NCBI Taxonomy" id="427683"/>
    <lineage>
        <taxon>Bacteria</taxon>
        <taxon>Pseudomonadati</taxon>
        <taxon>Pseudomonadota</taxon>
        <taxon>Alphaproteobacteria</taxon>
        <taxon>Hyphomicrobiales</taxon>
        <taxon>Methylobacteriaceae</taxon>
        <taxon>Methylobacterium</taxon>
    </lineage>
</organism>
<dbReference type="GO" id="GO:0006935">
    <property type="term" value="P:chemotaxis"/>
    <property type="evidence" value="ECO:0007669"/>
    <property type="project" value="InterPro"/>
</dbReference>
<dbReference type="InterPro" id="IPR013655">
    <property type="entry name" value="PAS_fold_3"/>
</dbReference>
<dbReference type="InterPro" id="IPR000014">
    <property type="entry name" value="PAS"/>
</dbReference>
<evidence type="ECO:0000259" key="5">
    <source>
        <dbReference type="PROSITE" id="PS50112"/>
    </source>
</evidence>
<dbReference type="SMART" id="SM00091">
    <property type="entry name" value="PAS"/>
    <property type="match status" value="2"/>
</dbReference>
<dbReference type="SUPFAM" id="SSF58104">
    <property type="entry name" value="Methyl-accepting chemotaxis protein (MCP) signaling domain"/>
    <property type="match status" value="1"/>
</dbReference>
<comment type="caution">
    <text evidence="7">The sequence shown here is derived from an EMBL/GenBank/DDBJ whole genome shotgun (WGS) entry which is preliminary data.</text>
</comment>
<dbReference type="PROSITE" id="PS50112">
    <property type="entry name" value="PAS"/>
    <property type="match status" value="2"/>
</dbReference>
<dbReference type="GO" id="GO:0007165">
    <property type="term" value="P:signal transduction"/>
    <property type="evidence" value="ECO:0007669"/>
    <property type="project" value="UniProtKB-KW"/>
</dbReference>
<dbReference type="InterPro" id="IPR000700">
    <property type="entry name" value="PAS-assoc_C"/>
</dbReference>
<evidence type="ECO:0000259" key="4">
    <source>
        <dbReference type="PROSITE" id="PS50111"/>
    </source>
</evidence>
<dbReference type="InterPro" id="IPR001610">
    <property type="entry name" value="PAC"/>
</dbReference>
<dbReference type="InterPro" id="IPR013656">
    <property type="entry name" value="PAS_4"/>
</dbReference>
<dbReference type="AlphaFoldDB" id="A0A179S0U0"/>
<feature type="domain" description="PAS" evidence="5">
    <location>
        <begin position="143"/>
        <end position="199"/>
    </location>
</feature>
<feature type="domain" description="PAC" evidence="6">
    <location>
        <begin position="202"/>
        <end position="254"/>
    </location>
</feature>
<dbReference type="PRINTS" id="PR00260">
    <property type="entry name" value="CHEMTRNSDUCR"/>
</dbReference>
<dbReference type="Pfam" id="PF08448">
    <property type="entry name" value="PAS_4"/>
    <property type="match status" value="1"/>
</dbReference>
<accession>A0A179S0U0</accession>
<dbReference type="Pfam" id="PF08447">
    <property type="entry name" value="PAS_3"/>
    <property type="match status" value="1"/>
</dbReference>
<dbReference type="NCBIfam" id="TIGR00229">
    <property type="entry name" value="sensory_box"/>
    <property type="match status" value="2"/>
</dbReference>
<keyword evidence="1 3" id="KW-0807">Transducer</keyword>
<evidence type="ECO:0000313" key="8">
    <source>
        <dbReference type="Proteomes" id="UP000078316"/>
    </source>
</evidence>
<dbReference type="SMART" id="SM00086">
    <property type="entry name" value="PAC"/>
    <property type="match status" value="2"/>
</dbReference>
<evidence type="ECO:0000256" key="3">
    <source>
        <dbReference type="PROSITE-ProRule" id="PRU00284"/>
    </source>
</evidence>
<dbReference type="EMBL" id="LWHQ01000057">
    <property type="protein sequence ID" value="OAS18842.1"/>
    <property type="molecule type" value="Genomic_DNA"/>
</dbReference>
<reference evidence="7 8" key="1">
    <citation type="submission" date="2016-04" db="EMBL/GenBank/DDBJ databases">
        <authorList>
            <person name="Evans L.H."/>
            <person name="Alamgir A."/>
            <person name="Owens N."/>
            <person name="Weber N.D."/>
            <person name="Virtaneva K."/>
            <person name="Barbian K."/>
            <person name="Babar A."/>
            <person name="Rosenke K."/>
        </authorList>
    </citation>
    <scope>NUCLEOTIDE SEQUENCE [LARGE SCALE GENOMIC DNA]</scope>
    <source>
        <strain evidence="7 8">PMB02</strain>
    </source>
</reference>
<dbReference type="PROSITE" id="PS50111">
    <property type="entry name" value="CHEMOTAXIS_TRANSDUC_2"/>
    <property type="match status" value="1"/>
</dbReference>
<dbReference type="InterPro" id="IPR004089">
    <property type="entry name" value="MCPsignal_dom"/>
</dbReference>
<dbReference type="CDD" id="cd00130">
    <property type="entry name" value="PAS"/>
    <property type="match status" value="2"/>
</dbReference>
<dbReference type="Proteomes" id="UP000078316">
    <property type="component" value="Unassembled WGS sequence"/>
</dbReference>
<dbReference type="SUPFAM" id="SSF55785">
    <property type="entry name" value="PYP-like sensor domain (PAS domain)"/>
    <property type="match status" value="2"/>
</dbReference>
<proteinExistence type="inferred from homology"/>
<evidence type="ECO:0000259" key="6">
    <source>
        <dbReference type="PROSITE" id="PS50113"/>
    </source>
</evidence>
<dbReference type="GO" id="GO:0004888">
    <property type="term" value="F:transmembrane signaling receptor activity"/>
    <property type="evidence" value="ECO:0007669"/>
    <property type="project" value="InterPro"/>
</dbReference>
<dbReference type="SMART" id="SM00283">
    <property type="entry name" value="MA"/>
    <property type="match status" value="1"/>
</dbReference>
<name>A0A179S0U0_9HYPH</name>
<dbReference type="Gene3D" id="3.30.450.20">
    <property type="entry name" value="PAS domain"/>
    <property type="match status" value="2"/>
</dbReference>
<dbReference type="STRING" id="427683.A5481_25620"/>
<protein>
    <submittedName>
        <fullName evidence="7">Chemotaxis protein</fullName>
    </submittedName>
</protein>
<dbReference type="InterPro" id="IPR004090">
    <property type="entry name" value="Chemotax_Me-accpt_rcpt"/>
</dbReference>
<dbReference type="PROSITE" id="PS50113">
    <property type="entry name" value="PAC"/>
    <property type="match status" value="1"/>
</dbReference>
<gene>
    <name evidence="7" type="ORF">A5481_25620</name>
</gene>
<feature type="domain" description="PAS" evidence="5">
    <location>
        <begin position="22"/>
        <end position="77"/>
    </location>
</feature>
<feature type="domain" description="Methyl-accepting transducer" evidence="4">
    <location>
        <begin position="251"/>
        <end position="473"/>
    </location>
</feature>
<dbReference type="InterPro" id="IPR035965">
    <property type="entry name" value="PAS-like_dom_sf"/>
</dbReference>
<dbReference type="Gene3D" id="1.10.287.950">
    <property type="entry name" value="Methyl-accepting chemotaxis protein"/>
    <property type="match status" value="1"/>
</dbReference>
<evidence type="ECO:0000313" key="7">
    <source>
        <dbReference type="EMBL" id="OAS18842.1"/>
    </source>
</evidence>
<dbReference type="PANTHER" id="PTHR32089">
    <property type="entry name" value="METHYL-ACCEPTING CHEMOTAXIS PROTEIN MCPB"/>
    <property type="match status" value="1"/>
</dbReference>
<comment type="similarity">
    <text evidence="2">Belongs to the methyl-accepting chemotaxis (MCP) protein family.</text>
</comment>
<dbReference type="Pfam" id="PF00015">
    <property type="entry name" value="MCPsignal"/>
    <property type="match status" value="1"/>
</dbReference>
<evidence type="ECO:0000256" key="1">
    <source>
        <dbReference type="ARBA" id="ARBA00023224"/>
    </source>
</evidence>